<dbReference type="RefSeq" id="XP_012945344.1">
    <property type="nucleotide sequence ID" value="XM_013089890.2"/>
</dbReference>
<dbReference type="PIRSF" id="PIRSF035170">
    <property type="entry name" value="HD_phosphohydro"/>
    <property type="match status" value="1"/>
</dbReference>
<sequence>MEGDQTDAKNRGIQFVYEQWKNVTEHFRVSSSTRENWWRIIVRRYGEKWRFYHTMSHVQQMLCLYQQWKECIADLHTVCLAIFFHDIVYDPTSGNNELQSIVLFQKFAMDANLPDAVSERVAGMISATISHKANNPDDQDLCLFLDFDLSILGQSAEVYESYAEKIRQEYIHFSDESYREGRVKVLQGLLSSPRLFISKELGDLFEDQARENMRKEITSLQV</sequence>
<dbReference type="PANTHER" id="PTHR21174">
    <property type="match status" value="1"/>
</dbReference>
<dbReference type="GeneID" id="101858818"/>
<accession>A0ABM1AD01</accession>
<name>A0ABM1AD01_APLCA</name>
<proteinExistence type="predicted"/>
<dbReference type="Proteomes" id="UP000694888">
    <property type="component" value="Unplaced"/>
</dbReference>
<dbReference type="Gene3D" id="1.10.3210.10">
    <property type="entry name" value="Hypothetical protein af1432"/>
    <property type="match status" value="1"/>
</dbReference>
<reference evidence="2" key="1">
    <citation type="submission" date="2025-08" db="UniProtKB">
        <authorList>
            <consortium name="RefSeq"/>
        </authorList>
    </citation>
    <scope>IDENTIFICATION</scope>
</reference>
<dbReference type="InterPro" id="IPR009218">
    <property type="entry name" value="HD_phosphohydro"/>
</dbReference>
<evidence type="ECO:0000313" key="1">
    <source>
        <dbReference type="Proteomes" id="UP000694888"/>
    </source>
</evidence>
<gene>
    <name evidence="2" type="primary">LOC101858818</name>
</gene>
<keyword evidence="1" id="KW-1185">Reference proteome</keyword>
<organism evidence="1 2">
    <name type="scientific">Aplysia californica</name>
    <name type="common">California sea hare</name>
    <dbReference type="NCBI Taxonomy" id="6500"/>
    <lineage>
        <taxon>Eukaryota</taxon>
        <taxon>Metazoa</taxon>
        <taxon>Spiralia</taxon>
        <taxon>Lophotrochozoa</taxon>
        <taxon>Mollusca</taxon>
        <taxon>Gastropoda</taxon>
        <taxon>Heterobranchia</taxon>
        <taxon>Euthyneura</taxon>
        <taxon>Tectipleura</taxon>
        <taxon>Aplysiida</taxon>
        <taxon>Aplysioidea</taxon>
        <taxon>Aplysiidae</taxon>
        <taxon>Aplysia</taxon>
    </lineage>
</organism>
<evidence type="ECO:0000313" key="2">
    <source>
        <dbReference type="RefSeq" id="XP_012945344.1"/>
    </source>
</evidence>
<protein>
    <submittedName>
        <fullName evidence="2">Uncharacterized protein LOC101858818</fullName>
    </submittedName>
</protein>
<dbReference type="SUPFAM" id="SSF109604">
    <property type="entry name" value="HD-domain/PDEase-like"/>
    <property type="match status" value="1"/>
</dbReference>
<dbReference type="PANTHER" id="PTHR21174:SF0">
    <property type="entry name" value="HD PHOSPHOHYDROLASE FAMILY PROTEIN-RELATED"/>
    <property type="match status" value="1"/>
</dbReference>